<sequence>MAGGGCGVAGGEGTVMPNRKAELIKKLKVAFPWKTPMKYKLLHAIYHHCGELVLVRHYGCKMVYLDPNNPGAEFADVQSNAATKKFLRENLRVKLRGFAAALTG</sequence>
<dbReference type="EMBL" id="ABOX02000066">
    <property type="protein sequence ID" value="EEF57505.1"/>
    <property type="molecule type" value="Genomic_DNA"/>
</dbReference>
<dbReference type="STRING" id="320771.Cflav_PD0436"/>
<organism evidence="1 2">
    <name type="scientific">Pedosphaera parvula (strain Ellin514)</name>
    <dbReference type="NCBI Taxonomy" id="320771"/>
    <lineage>
        <taxon>Bacteria</taxon>
        <taxon>Pseudomonadati</taxon>
        <taxon>Verrucomicrobiota</taxon>
        <taxon>Pedosphaerae</taxon>
        <taxon>Pedosphaerales</taxon>
        <taxon>Pedosphaeraceae</taxon>
        <taxon>Pedosphaera</taxon>
    </lineage>
</organism>
<accession>B9XRN4</accession>
<proteinExistence type="predicted"/>
<reference evidence="1 2" key="1">
    <citation type="journal article" date="2011" name="J. Bacteriol.">
        <title>Genome sequence of 'Pedosphaera parvula' Ellin514, an aerobic Verrucomicrobial isolate from pasture soil.</title>
        <authorList>
            <person name="Kant R."/>
            <person name="van Passel M.W."/>
            <person name="Sangwan P."/>
            <person name="Palva A."/>
            <person name="Lucas S."/>
            <person name="Copeland A."/>
            <person name="Lapidus A."/>
            <person name="Glavina Del Rio T."/>
            <person name="Dalin E."/>
            <person name="Tice H."/>
            <person name="Bruce D."/>
            <person name="Goodwin L."/>
            <person name="Pitluck S."/>
            <person name="Chertkov O."/>
            <person name="Larimer F.W."/>
            <person name="Land M.L."/>
            <person name="Hauser L."/>
            <person name="Brettin T.S."/>
            <person name="Detter J.C."/>
            <person name="Han S."/>
            <person name="de Vos W.M."/>
            <person name="Janssen P.H."/>
            <person name="Smidt H."/>
        </authorList>
    </citation>
    <scope>NUCLEOTIDE SEQUENCE [LARGE SCALE GENOMIC DNA]</scope>
    <source>
        <strain evidence="1 2">Ellin514</strain>
    </source>
</reference>
<gene>
    <name evidence="1" type="ORF">Cflav_PD0436</name>
</gene>
<comment type="caution">
    <text evidence="1">The sequence shown here is derived from an EMBL/GenBank/DDBJ whole genome shotgun (WGS) entry which is preliminary data.</text>
</comment>
<evidence type="ECO:0000313" key="1">
    <source>
        <dbReference type="EMBL" id="EEF57505.1"/>
    </source>
</evidence>
<dbReference type="Proteomes" id="UP000003688">
    <property type="component" value="Unassembled WGS sequence"/>
</dbReference>
<evidence type="ECO:0000313" key="2">
    <source>
        <dbReference type="Proteomes" id="UP000003688"/>
    </source>
</evidence>
<dbReference type="AlphaFoldDB" id="B9XRN4"/>
<keyword evidence="2" id="KW-1185">Reference proteome</keyword>
<protein>
    <submittedName>
        <fullName evidence="1">Uncharacterized protein</fullName>
    </submittedName>
</protein>
<name>B9XRN4_PEDPL</name>